<dbReference type="EMBL" id="KB445644">
    <property type="protein sequence ID" value="EMD63884.1"/>
    <property type="molecule type" value="Genomic_DNA"/>
</dbReference>
<reference evidence="2 3" key="1">
    <citation type="journal article" date="2012" name="PLoS Pathog.">
        <title>Diverse lifestyles and strategies of plant pathogenesis encoded in the genomes of eighteen Dothideomycetes fungi.</title>
        <authorList>
            <person name="Ohm R.A."/>
            <person name="Feau N."/>
            <person name="Henrissat B."/>
            <person name="Schoch C.L."/>
            <person name="Horwitz B.A."/>
            <person name="Barry K.W."/>
            <person name="Condon B.J."/>
            <person name="Copeland A.C."/>
            <person name="Dhillon B."/>
            <person name="Glaser F."/>
            <person name="Hesse C.N."/>
            <person name="Kosti I."/>
            <person name="LaButti K."/>
            <person name="Lindquist E.A."/>
            <person name="Lucas S."/>
            <person name="Salamov A.A."/>
            <person name="Bradshaw R.E."/>
            <person name="Ciuffetti L."/>
            <person name="Hamelin R.C."/>
            <person name="Kema G.H.J."/>
            <person name="Lawrence C."/>
            <person name="Scott J.A."/>
            <person name="Spatafora J.W."/>
            <person name="Turgeon B.G."/>
            <person name="de Wit P.J.G.M."/>
            <person name="Zhong S."/>
            <person name="Goodwin S.B."/>
            <person name="Grigoriev I.V."/>
        </authorList>
    </citation>
    <scope>NUCLEOTIDE SEQUENCE [LARGE SCALE GENOMIC DNA]</scope>
    <source>
        <strain evidence="3">ND90Pr / ATCC 201652</strain>
    </source>
</reference>
<dbReference type="GeneID" id="19137109"/>
<keyword evidence="3" id="KW-1185">Reference proteome</keyword>
<dbReference type="eggNOG" id="ENOG502TC0B">
    <property type="taxonomic scope" value="Eukaryota"/>
</dbReference>
<sequence>MSSTSTHGYGYDFPETPPNPTTGRIAVAPVHHEPPPLATVQQLSRFGPRWNIRDVCQQLAQYTLEMGIVEGTTDEWQRTQDPEADFTFHCALDIMAASLFRAKQLVLRHRRGFSEAESVLIGKEIKNVDWGMTHLLYSFVAIRHLETPTMAWNVGTGIERHFFLFKTFQTALEGKLVGEGKEEADKYFAKTNKYFEEVIILFKGPPGSKRPEEDATLGNFAEINEPLPAGSAAAPPAEPEKVAS</sequence>
<dbReference type="OMA" id="CALDIMA"/>
<reference evidence="3" key="2">
    <citation type="journal article" date="2013" name="PLoS Genet.">
        <title>Comparative genome structure, secondary metabolite, and effector coding capacity across Cochliobolus pathogens.</title>
        <authorList>
            <person name="Condon B.J."/>
            <person name="Leng Y."/>
            <person name="Wu D."/>
            <person name="Bushley K.E."/>
            <person name="Ohm R.A."/>
            <person name="Otillar R."/>
            <person name="Martin J."/>
            <person name="Schackwitz W."/>
            <person name="Grimwood J."/>
            <person name="MohdZainudin N."/>
            <person name="Xue C."/>
            <person name="Wang R."/>
            <person name="Manning V.A."/>
            <person name="Dhillon B."/>
            <person name="Tu Z.J."/>
            <person name="Steffenson B.J."/>
            <person name="Salamov A."/>
            <person name="Sun H."/>
            <person name="Lowry S."/>
            <person name="LaButti K."/>
            <person name="Han J."/>
            <person name="Copeland A."/>
            <person name="Lindquist E."/>
            <person name="Barry K."/>
            <person name="Schmutz J."/>
            <person name="Baker S.E."/>
            <person name="Ciuffetti L.M."/>
            <person name="Grigoriev I.V."/>
            <person name="Zhong S."/>
            <person name="Turgeon B.G."/>
        </authorList>
    </citation>
    <scope>NUCLEOTIDE SEQUENCE [LARGE SCALE GENOMIC DNA]</scope>
    <source>
        <strain evidence="3">ND90Pr / ATCC 201652</strain>
    </source>
</reference>
<gene>
    <name evidence="2" type="ORF">COCSADRAFT_332617</name>
</gene>
<proteinExistence type="predicted"/>
<dbReference type="AlphaFoldDB" id="M2RAH1"/>
<dbReference type="Proteomes" id="UP000016934">
    <property type="component" value="Unassembled WGS sequence"/>
</dbReference>
<dbReference type="KEGG" id="bsc:COCSADRAFT_332617"/>
<evidence type="ECO:0000313" key="3">
    <source>
        <dbReference type="Proteomes" id="UP000016934"/>
    </source>
</evidence>
<evidence type="ECO:0000313" key="2">
    <source>
        <dbReference type="EMBL" id="EMD63884.1"/>
    </source>
</evidence>
<feature type="region of interest" description="Disordered" evidence="1">
    <location>
        <begin position="1"/>
        <end position="21"/>
    </location>
</feature>
<evidence type="ECO:0000256" key="1">
    <source>
        <dbReference type="SAM" id="MobiDB-lite"/>
    </source>
</evidence>
<dbReference type="HOGENOM" id="CLU_1137823_0_0_1"/>
<organism evidence="2 3">
    <name type="scientific">Cochliobolus sativus (strain ND90Pr / ATCC 201652)</name>
    <name type="common">Common root rot and spot blotch fungus</name>
    <name type="synonym">Bipolaris sorokiniana</name>
    <dbReference type="NCBI Taxonomy" id="665912"/>
    <lineage>
        <taxon>Eukaryota</taxon>
        <taxon>Fungi</taxon>
        <taxon>Dikarya</taxon>
        <taxon>Ascomycota</taxon>
        <taxon>Pezizomycotina</taxon>
        <taxon>Dothideomycetes</taxon>
        <taxon>Pleosporomycetidae</taxon>
        <taxon>Pleosporales</taxon>
        <taxon>Pleosporineae</taxon>
        <taxon>Pleosporaceae</taxon>
        <taxon>Bipolaris</taxon>
    </lineage>
</organism>
<protein>
    <submittedName>
        <fullName evidence="2">Uncharacterized protein</fullName>
    </submittedName>
</protein>
<name>M2RAH1_COCSN</name>
<dbReference type="OrthoDB" id="3717545at2759"/>
<dbReference type="RefSeq" id="XP_007700868.1">
    <property type="nucleotide sequence ID" value="XM_007702678.1"/>
</dbReference>
<accession>M2RAH1</accession>